<keyword evidence="2" id="KW-0342">GTP-binding</keyword>
<dbReference type="SMART" id="SM00178">
    <property type="entry name" value="SAR"/>
    <property type="match status" value="1"/>
</dbReference>
<name>A0ABQ9Y4L9_9EUKA</name>
<dbReference type="PANTHER" id="PTHR46090:SF2">
    <property type="entry name" value="ADP-RIBOSYLATION FACTOR-LIKE PROTEIN 13B"/>
    <property type="match status" value="1"/>
</dbReference>
<dbReference type="InterPro" id="IPR027417">
    <property type="entry name" value="P-loop_NTPase"/>
</dbReference>
<dbReference type="SUPFAM" id="SSF52540">
    <property type="entry name" value="P-loop containing nucleoside triphosphate hydrolases"/>
    <property type="match status" value="1"/>
</dbReference>
<feature type="compositionally biased region" description="Low complexity" evidence="3">
    <location>
        <begin position="174"/>
        <end position="185"/>
    </location>
</feature>
<dbReference type="EMBL" id="JARBJD010000036">
    <property type="protein sequence ID" value="KAK2958640.1"/>
    <property type="molecule type" value="Genomic_DNA"/>
</dbReference>
<feature type="region of interest" description="Disordered" evidence="3">
    <location>
        <begin position="278"/>
        <end position="331"/>
    </location>
</feature>
<evidence type="ECO:0000256" key="3">
    <source>
        <dbReference type="SAM" id="MobiDB-lite"/>
    </source>
</evidence>
<keyword evidence="5" id="KW-1185">Reference proteome</keyword>
<sequence length="510" mass="56822">MFHLIKNLVEFCRFQNHIECNIALLGLRESGKTSILGTLSNDFSPPEPTTGFEKKTIELSNTTATFFDLSGDPSFKRSWNRYYADVSGIIFVVDSSNKTLFEENASLFQDLIHHPYINGKPILVCSNKRDRCGPTATTELKGLLGIDSSSKHCRSNINFISTIASGIRQLTLQTPSTTVSPSPHVVYPPPEQNNGPATTSEAEQQHIYEIDNTVMAKPDSRIKEGAIWLVRQIESQWKELSERIETEHKLQQEEDDMRKKERMERVRRMKEERLRAEEMAHIQQPPVEETDPPQNPGIALEEQHSVVPTPQAVTPRPSPSPGPPPLRRRFSNTMQVHPSDTDDQQHIQLASLPTPSLSALPSPTQVVSDQPAIVLDDLQNQADPTLLSETPRVPNTTVSFGMIPAYESMTPHDQPAPFDSPSVDSTSFRPTVFASSHQDLTTPPLLPLTPPAPSVHSTNIAFNFNRSMSLGETQVGIVHPNDTFYPATDLLQTQAHLSRPTQFDVSYNTG</sequence>
<evidence type="ECO:0000256" key="2">
    <source>
        <dbReference type="ARBA" id="ARBA00023134"/>
    </source>
</evidence>
<dbReference type="InterPro" id="IPR051995">
    <property type="entry name" value="Ciliary_GTPase"/>
</dbReference>
<dbReference type="Pfam" id="PF00025">
    <property type="entry name" value="Arf"/>
    <property type="match status" value="1"/>
</dbReference>
<protein>
    <submittedName>
        <fullName evidence="4">ADP-ribosylation factor protein</fullName>
    </submittedName>
</protein>
<dbReference type="Gene3D" id="3.40.50.300">
    <property type="entry name" value="P-loop containing nucleotide triphosphate hydrolases"/>
    <property type="match status" value="2"/>
</dbReference>
<keyword evidence="1" id="KW-0547">Nucleotide-binding</keyword>
<organism evidence="4 5">
    <name type="scientific">Blattamonas nauphoetae</name>
    <dbReference type="NCBI Taxonomy" id="2049346"/>
    <lineage>
        <taxon>Eukaryota</taxon>
        <taxon>Metamonada</taxon>
        <taxon>Preaxostyla</taxon>
        <taxon>Oxymonadida</taxon>
        <taxon>Blattamonas</taxon>
    </lineage>
</organism>
<dbReference type="Proteomes" id="UP001281761">
    <property type="component" value="Unassembled WGS sequence"/>
</dbReference>
<evidence type="ECO:0000313" key="5">
    <source>
        <dbReference type="Proteomes" id="UP001281761"/>
    </source>
</evidence>
<reference evidence="4 5" key="1">
    <citation type="journal article" date="2022" name="bioRxiv">
        <title>Genomics of Preaxostyla Flagellates Illuminates Evolutionary Transitions and the Path Towards Mitochondrial Loss.</title>
        <authorList>
            <person name="Novak L.V.F."/>
            <person name="Treitli S.C."/>
            <person name="Pyrih J."/>
            <person name="Halakuc P."/>
            <person name="Pipaliya S.V."/>
            <person name="Vacek V."/>
            <person name="Brzon O."/>
            <person name="Soukal P."/>
            <person name="Eme L."/>
            <person name="Dacks J.B."/>
            <person name="Karnkowska A."/>
            <person name="Elias M."/>
            <person name="Hampl V."/>
        </authorList>
    </citation>
    <scope>NUCLEOTIDE SEQUENCE [LARGE SCALE GENOMIC DNA]</scope>
    <source>
        <strain evidence="4">NAU3</strain>
        <tissue evidence="4">Gut</tissue>
    </source>
</reference>
<feature type="region of interest" description="Disordered" evidence="3">
    <location>
        <begin position="174"/>
        <end position="198"/>
    </location>
</feature>
<accession>A0ABQ9Y4L9</accession>
<evidence type="ECO:0000313" key="4">
    <source>
        <dbReference type="EMBL" id="KAK2958640.1"/>
    </source>
</evidence>
<feature type="compositionally biased region" description="Pro residues" evidence="3">
    <location>
        <begin position="316"/>
        <end position="325"/>
    </location>
</feature>
<comment type="caution">
    <text evidence="4">The sequence shown here is derived from an EMBL/GenBank/DDBJ whole genome shotgun (WGS) entry which is preliminary data.</text>
</comment>
<dbReference type="InterPro" id="IPR006689">
    <property type="entry name" value="Small_GTPase_ARF/SAR"/>
</dbReference>
<dbReference type="PRINTS" id="PR00328">
    <property type="entry name" value="SAR1GTPBP"/>
</dbReference>
<evidence type="ECO:0000256" key="1">
    <source>
        <dbReference type="ARBA" id="ARBA00022741"/>
    </source>
</evidence>
<dbReference type="PROSITE" id="PS51417">
    <property type="entry name" value="ARF"/>
    <property type="match status" value="1"/>
</dbReference>
<dbReference type="PANTHER" id="PTHR46090">
    <property type="entry name" value="ADP-RIBOSYLATION FACTOR-LIKE PROTEIN 13B"/>
    <property type="match status" value="1"/>
</dbReference>
<proteinExistence type="predicted"/>
<dbReference type="SMART" id="SM00177">
    <property type="entry name" value="ARF"/>
    <property type="match status" value="1"/>
</dbReference>
<gene>
    <name evidence="4" type="ORF">BLNAU_6409</name>
</gene>